<dbReference type="CDD" id="cd14316">
    <property type="entry name" value="UBA2_UBAP1_like"/>
    <property type="match status" value="1"/>
</dbReference>
<organism evidence="5 6">
    <name type="scientific">Asbolus verrucosus</name>
    <name type="common">Desert ironclad beetle</name>
    <dbReference type="NCBI Taxonomy" id="1661398"/>
    <lineage>
        <taxon>Eukaryota</taxon>
        <taxon>Metazoa</taxon>
        <taxon>Ecdysozoa</taxon>
        <taxon>Arthropoda</taxon>
        <taxon>Hexapoda</taxon>
        <taxon>Insecta</taxon>
        <taxon>Pterygota</taxon>
        <taxon>Neoptera</taxon>
        <taxon>Endopterygota</taxon>
        <taxon>Coleoptera</taxon>
        <taxon>Polyphaga</taxon>
        <taxon>Cucujiformia</taxon>
        <taxon>Tenebrionidae</taxon>
        <taxon>Pimeliinae</taxon>
        <taxon>Asbolus</taxon>
    </lineage>
</organism>
<gene>
    <name evidence="5" type="ORF">BDFB_007825</name>
</gene>
<evidence type="ECO:0000313" key="5">
    <source>
        <dbReference type="EMBL" id="RZC41913.1"/>
    </source>
</evidence>
<accession>A0A482WBL1</accession>
<dbReference type="InterPro" id="IPR009060">
    <property type="entry name" value="UBA-like_sf"/>
</dbReference>
<dbReference type="InterPro" id="IPR042575">
    <property type="entry name" value="UBAP1_C"/>
</dbReference>
<dbReference type="Gene3D" id="1.20.120.1920">
    <property type="entry name" value="UBAP1 SOUBA domain"/>
    <property type="match status" value="1"/>
</dbReference>
<proteinExistence type="predicted"/>
<evidence type="ECO:0000313" key="6">
    <source>
        <dbReference type="Proteomes" id="UP000292052"/>
    </source>
</evidence>
<dbReference type="InterPro" id="IPR015940">
    <property type="entry name" value="UBA"/>
</dbReference>
<dbReference type="STRING" id="1661398.A0A482WBL1"/>
<dbReference type="GO" id="GO:0000813">
    <property type="term" value="C:ESCRT I complex"/>
    <property type="evidence" value="ECO:0007669"/>
    <property type="project" value="InterPro"/>
</dbReference>
<evidence type="ECO:0000259" key="3">
    <source>
        <dbReference type="PROSITE" id="PS50030"/>
    </source>
</evidence>
<dbReference type="InterPro" id="IPR023340">
    <property type="entry name" value="UMA"/>
</dbReference>
<evidence type="ECO:0000259" key="4">
    <source>
        <dbReference type="PROSITE" id="PS51497"/>
    </source>
</evidence>
<evidence type="ECO:0000256" key="2">
    <source>
        <dbReference type="SAM" id="MobiDB-lite"/>
    </source>
</evidence>
<sequence length="410" mass="46306">MANKQESSGGYMDSVPVKISEKYKPPPRIGLAMSHAQRLMLNKQIQDTIPQYEFVLEKTVIEKLEEWKTARSVMFQRLNNRLEKAKSEYKKKLENKLEFQQKIEKEEVEVSPSYLSSGPSQGYQPSQSMLIPTKATANSFSNILTPIQLKEQSLSQNYSYKSPEKSPFNISDFEADTSSPFDNMELKTINDMEELAQVLKGDNKPKLNYNTGQSSTSLPFSMIGASNYSYTIPNSTSYIQPSLYSSSNGYYYPPETIQANPSYYSYPSQMEKNYSCSPKDTTVSSIPDIMKTLQTELDNTHLDNTRNIREPTRNRSGEVFPKAKTKNDDDEFSSLPKNIQDMSKSISSMGFPLSRVARVCKIVGSDQKKVVEHLLAMSELLDLGFPESSVSTALLQCDNDRDKALDILIS</sequence>
<dbReference type="InterPro" id="IPR038870">
    <property type="entry name" value="UBAP1"/>
</dbReference>
<evidence type="ECO:0008006" key="7">
    <source>
        <dbReference type="Google" id="ProtNLM"/>
    </source>
</evidence>
<comment type="caution">
    <text evidence="5">The sequence shown here is derived from an EMBL/GenBank/DDBJ whole genome shotgun (WGS) entry which is preliminary data.</text>
</comment>
<dbReference type="PROSITE" id="PS51497">
    <property type="entry name" value="UMA"/>
    <property type="match status" value="1"/>
</dbReference>
<dbReference type="Proteomes" id="UP000292052">
    <property type="component" value="Unassembled WGS sequence"/>
</dbReference>
<protein>
    <recommendedName>
        <fullName evidence="7">UBA domain-containing protein</fullName>
    </recommendedName>
</protein>
<dbReference type="PROSITE" id="PS50030">
    <property type="entry name" value="UBA"/>
    <property type="match status" value="1"/>
</dbReference>
<keyword evidence="6" id="KW-1185">Reference proteome</keyword>
<dbReference type="AlphaFoldDB" id="A0A482WBL1"/>
<name>A0A482WBL1_ASBVE</name>
<dbReference type="PANTHER" id="PTHR15960">
    <property type="entry name" value="LD44032P"/>
    <property type="match status" value="1"/>
</dbReference>
<dbReference type="GO" id="GO:0043130">
    <property type="term" value="F:ubiquitin binding"/>
    <property type="evidence" value="ECO:0007669"/>
    <property type="project" value="InterPro"/>
</dbReference>
<reference evidence="5 6" key="1">
    <citation type="submission" date="2017-03" db="EMBL/GenBank/DDBJ databases">
        <title>Genome of the blue death feigning beetle - Asbolus verrucosus.</title>
        <authorList>
            <person name="Rider S.D."/>
        </authorList>
    </citation>
    <scope>NUCLEOTIDE SEQUENCE [LARGE SCALE GENOMIC DNA]</scope>
    <source>
        <strain evidence="5">Butters</strain>
        <tissue evidence="5">Head and leg muscle</tissue>
    </source>
</reference>
<feature type="coiled-coil region" evidence="1">
    <location>
        <begin position="75"/>
        <end position="109"/>
    </location>
</feature>
<feature type="non-terminal residue" evidence="5">
    <location>
        <position position="410"/>
    </location>
</feature>
<dbReference type="EMBL" id="QDEB01013112">
    <property type="protein sequence ID" value="RZC41913.1"/>
    <property type="molecule type" value="Genomic_DNA"/>
</dbReference>
<evidence type="ECO:0000256" key="1">
    <source>
        <dbReference type="SAM" id="Coils"/>
    </source>
</evidence>
<dbReference type="SUPFAM" id="SSF46934">
    <property type="entry name" value="UBA-like"/>
    <property type="match status" value="1"/>
</dbReference>
<dbReference type="OrthoDB" id="2018023at2759"/>
<feature type="domain" description="UBA" evidence="3">
    <location>
        <begin position="364"/>
        <end position="410"/>
    </location>
</feature>
<feature type="region of interest" description="Disordered" evidence="2">
    <location>
        <begin position="306"/>
        <end position="336"/>
    </location>
</feature>
<keyword evidence="1" id="KW-0175">Coiled coil</keyword>
<dbReference type="PANTHER" id="PTHR15960:SF5">
    <property type="entry name" value="LD44032P"/>
    <property type="match status" value="1"/>
</dbReference>
<feature type="domain" description="UMA" evidence="4">
    <location>
        <begin position="12"/>
        <end position="61"/>
    </location>
</feature>
<feature type="compositionally biased region" description="Basic and acidic residues" evidence="2">
    <location>
        <begin position="306"/>
        <end position="316"/>
    </location>
</feature>
<dbReference type="GO" id="GO:0043162">
    <property type="term" value="P:ubiquitin-dependent protein catabolic process via the multivesicular body sorting pathway"/>
    <property type="evidence" value="ECO:0007669"/>
    <property type="project" value="InterPro"/>
</dbReference>